<organism evidence="1 2">
    <name type="scientific">Sanghuangporus baumii</name>
    <name type="common">Phellinus baumii</name>
    <dbReference type="NCBI Taxonomy" id="108892"/>
    <lineage>
        <taxon>Eukaryota</taxon>
        <taxon>Fungi</taxon>
        <taxon>Dikarya</taxon>
        <taxon>Basidiomycota</taxon>
        <taxon>Agaricomycotina</taxon>
        <taxon>Agaricomycetes</taxon>
        <taxon>Hymenochaetales</taxon>
        <taxon>Hymenochaetaceae</taxon>
        <taxon>Sanghuangporus</taxon>
    </lineage>
</organism>
<dbReference type="AlphaFoldDB" id="A0A9Q5I0J2"/>
<proteinExistence type="predicted"/>
<keyword evidence="2" id="KW-1185">Reference proteome</keyword>
<protein>
    <submittedName>
        <fullName evidence="1">Uncharacterized protein</fullName>
    </submittedName>
</protein>
<gene>
    <name evidence="1" type="ORF">A7U60_g3554</name>
</gene>
<comment type="caution">
    <text evidence="1">The sequence shown here is derived from an EMBL/GenBank/DDBJ whole genome shotgun (WGS) entry which is preliminary data.</text>
</comment>
<dbReference type="Proteomes" id="UP000757232">
    <property type="component" value="Unassembled WGS sequence"/>
</dbReference>
<reference evidence="1" key="1">
    <citation type="submission" date="2016-06" db="EMBL/GenBank/DDBJ databases">
        <title>Draft Genome sequence of the fungus Inonotus baumii.</title>
        <authorList>
            <person name="Zhu H."/>
            <person name="Lin W."/>
        </authorList>
    </citation>
    <scope>NUCLEOTIDE SEQUENCE</scope>
    <source>
        <strain evidence="1">821</strain>
    </source>
</reference>
<evidence type="ECO:0000313" key="2">
    <source>
        <dbReference type="Proteomes" id="UP000757232"/>
    </source>
</evidence>
<sequence length="323" mass="35461">MLAYWIAATTRYPKKDSDWSTVQYRITQVYILAEQKRIVCSRQRRTQVSDRHTAFTTLARGVTVVISLDENSQIKWTSNRPTIYLCDIILADCTITRYLYQSRKPLKPSTYHFFPRLSSSTGSEMRFPRLPYSLAALALGSLLTRADMGSYFEFVQPTTGTEWVNGEVHPIIWEKGLLDGVSMFDLELARLSQDGIIKAALNVPANAHYMNVFIQDVPAADDYYLLFINSTHGGMYAISPRFTILEAGSSVQNASASAEAAVATATTLTISGGPNPTAVFATTFPAIDSGVQAWRLDSTARASTLGIMCAGAAVVLGAAWTVL</sequence>
<name>A0A9Q5I0J2_SANBA</name>
<dbReference type="EMBL" id="LNZH02000160">
    <property type="protein sequence ID" value="OCB89255.1"/>
    <property type="molecule type" value="Genomic_DNA"/>
</dbReference>
<evidence type="ECO:0000313" key="1">
    <source>
        <dbReference type="EMBL" id="OCB89255.1"/>
    </source>
</evidence>
<accession>A0A9Q5I0J2</accession>
<dbReference type="OrthoDB" id="2581067at2759"/>